<evidence type="ECO:0000256" key="1">
    <source>
        <dbReference type="SAM" id="SignalP"/>
    </source>
</evidence>
<dbReference type="OrthoDB" id="975269at2"/>
<sequence length="309" mass="34519">MKIRLFVFLFGLFMAFTSSAQSVVDTGYVATYEQKMSVTTFVLNSSIQVRENHNNYIPNYPLDAGVGFSLKNTVIDAIYAFSIVPLKSKAFGKTEVMDFQIHHYSRYFLLDLFWQNYKGFYLGSKDVTLYPEMAVQQIGGEGTYVFNGDKFSAKAAFDQSEKQLKSAGSFLLGGGMYLYKVGMGSNLLVNGNQQADNFQLGANAGYGYSKVINNHWLLSGTATVGANLGNEPELLKDGEVRVFPTAFARGAAVYNKADWAVSFSFLIHTKSINSLQDNTINITTIDMQLSYVKHFDRFFKKQKAQVKDN</sequence>
<dbReference type="InterPro" id="IPR025535">
    <property type="entry name" value="DUF4421"/>
</dbReference>
<proteinExistence type="predicted"/>
<dbReference type="RefSeq" id="WP_144914819.1">
    <property type="nucleotide sequence ID" value="NZ_VLLI01000011.1"/>
</dbReference>
<accession>A0A562TWI3</accession>
<comment type="caution">
    <text evidence="2">The sequence shown here is derived from an EMBL/GenBank/DDBJ whole genome shotgun (WGS) entry which is preliminary data.</text>
</comment>
<reference evidence="2 3" key="1">
    <citation type="submission" date="2019-07" db="EMBL/GenBank/DDBJ databases">
        <title>Genomic Encyclopedia of Archaeal and Bacterial Type Strains, Phase II (KMG-II): from individual species to whole genera.</title>
        <authorList>
            <person name="Goeker M."/>
        </authorList>
    </citation>
    <scope>NUCLEOTIDE SEQUENCE [LARGE SCALE GENOMIC DNA]</scope>
    <source>
        <strain evidence="2 3">ATCC BAA-1854</strain>
    </source>
</reference>
<gene>
    <name evidence="2" type="ORF">JN11_03691</name>
</gene>
<dbReference type="EMBL" id="VLLI01000011">
    <property type="protein sequence ID" value="TWI97230.1"/>
    <property type="molecule type" value="Genomic_DNA"/>
</dbReference>
<feature type="chain" id="PRO_5021958166" evidence="1">
    <location>
        <begin position="21"/>
        <end position="309"/>
    </location>
</feature>
<keyword evidence="3" id="KW-1185">Reference proteome</keyword>
<protein>
    <submittedName>
        <fullName evidence="2">Uncharacterized protein DUF4421</fullName>
    </submittedName>
</protein>
<feature type="signal peptide" evidence="1">
    <location>
        <begin position="1"/>
        <end position="20"/>
    </location>
</feature>
<dbReference type="AlphaFoldDB" id="A0A562TWI3"/>
<keyword evidence="1" id="KW-0732">Signal</keyword>
<evidence type="ECO:0000313" key="3">
    <source>
        <dbReference type="Proteomes" id="UP000317010"/>
    </source>
</evidence>
<dbReference type="Proteomes" id="UP000317010">
    <property type="component" value="Unassembled WGS sequence"/>
</dbReference>
<name>A0A562TWI3_9SPHI</name>
<evidence type="ECO:0000313" key="2">
    <source>
        <dbReference type="EMBL" id="TWI97230.1"/>
    </source>
</evidence>
<dbReference type="Pfam" id="PF14391">
    <property type="entry name" value="DUF4421"/>
    <property type="match status" value="1"/>
</dbReference>
<organism evidence="2 3">
    <name type="scientific">Mucilaginibacter frigoritolerans</name>
    <dbReference type="NCBI Taxonomy" id="652788"/>
    <lineage>
        <taxon>Bacteria</taxon>
        <taxon>Pseudomonadati</taxon>
        <taxon>Bacteroidota</taxon>
        <taxon>Sphingobacteriia</taxon>
        <taxon>Sphingobacteriales</taxon>
        <taxon>Sphingobacteriaceae</taxon>
        <taxon>Mucilaginibacter</taxon>
    </lineage>
</organism>